<dbReference type="Pfam" id="PF00704">
    <property type="entry name" value="Glyco_hydro_18"/>
    <property type="match status" value="1"/>
</dbReference>
<dbReference type="SMART" id="SM00636">
    <property type="entry name" value="Glyco_18"/>
    <property type="match status" value="1"/>
</dbReference>
<comment type="caution">
    <text evidence="2">The sequence shown here is derived from an EMBL/GenBank/DDBJ whole genome shotgun (WGS) entry which is preliminary data.</text>
</comment>
<dbReference type="GO" id="GO:0008061">
    <property type="term" value="F:chitin binding"/>
    <property type="evidence" value="ECO:0007669"/>
    <property type="project" value="InterPro"/>
</dbReference>
<dbReference type="SUPFAM" id="SSF51445">
    <property type="entry name" value="(Trans)glycosidases"/>
    <property type="match status" value="1"/>
</dbReference>
<accession>A0A4R9GSQ9</accession>
<dbReference type="InterPro" id="IPR017853">
    <property type="entry name" value="GH"/>
</dbReference>
<dbReference type="Proteomes" id="UP000297855">
    <property type="component" value="Unassembled WGS sequence"/>
</dbReference>
<dbReference type="GO" id="GO:0005975">
    <property type="term" value="P:carbohydrate metabolic process"/>
    <property type="evidence" value="ECO:0007669"/>
    <property type="project" value="InterPro"/>
</dbReference>
<feature type="domain" description="GH18" evidence="1">
    <location>
        <begin position="1"/>
        <end position="311"/>
    </location>
</feature>
<dbReference type="RefSeq" id="WP_135812523.1">
    <property type="nucleotide sequence ID" value="NZ_RQEV01000003.1"/>
</dbReference>
<dbReference type="InterPro" id="IPR001223">
    <property type="entry name" value="Glyco_hydro18_cat"/>
</dbReference>
<sequence length="311" mass="35896">MRRFSFTYVRIFLTFLFFLCPLAAKSYPHVWYYAIGDDLKKNDFDWQSRFQENVTICFTGGKVEKDGKITWIEIPASRLNSGIAKGVWWIPLFTFSSKTAGIHLLKSENRRKAFLENLLGFLKKYPKYSGIHLDLEGLPPSSADDFRILLEEFLPAFRKENKKLTIALFPQIGFSHEPSGFHSEISRINSVDEVVLMSYDLHSPKTKPGPVTGLSWTKENLTFLLKSYSPAQIWLGIPLYGYSWKTNRKKPDIITRNSSTRKMTEFGRKQDGIHVLENGSEISSLIVDETDWTILVREFGIRGLAYWRLGF</sequence>
<evidence type="ECO:0000259" key="1">
    <source>
        <dbReference type="PROSITE" id="PS51910"/>
    </source>
</evidence>
<dbReference type="PANTHER" id="PTHR46066">
    <property type="entry name" value="CHITINASE DOMAIN-CONTAINING PROTEIN 1 FAMILY MEMBER"/>
    <property type="match status" value="1"/>
</dbReference>
<dbReference type="InterPro" id="IPR011583">
    <property type="entry name" value="Chitinase_II/V-like_cat"/>
</dbReference>
<proteinExistence type="predicted"/>
<protein>
    <submittedName>
        <fullName evidence="2">Glycoside hydrolase, family 18 domain protein</fullName>
    </submittedName>
</protein>
<evidence type="ECO:0000313" key="3">
    <source>
        <dbReference type="Proteomes" id="UP000297855"/>
    </source>
</evidence>
<keyword evidence="3" id="KW-1185">Reference proteome</keyword>
<dbReference type="OrthoDB" id="9775889at2"/>
<gene>
    <name evidence="2" type="ORF">EHO61_05165</name>
</gene>
<dbReference type="PROSITE" id="PS51910">
    <property type="entry name" value="GH18_2"/>
    <property type="match status" value="1"/>
</dbReference>
<dbReference type="GO" id="GO:0016787">
    <property type="term" value="F:hydrolase activity"/>
    <property type="evidence" value="ECO:0007669"/>
    <property type="project" value="UniProtKB-KW"/>
</dbReference>
<organism evidence="2 3">
    <name type="scientific">Leptospira fluminis</name>
    <dbReference type="NCBI Taxonomy" id="2484979"/>
    <lineage>
        <taxon>Bacteria</taxon>
        <taxon>Pseudomonadati</taxon>
        <taxon>Spirochaetota</taxon>
        <taxon>Spirochaetia</taxon>
        <taxon>Leptospirales</taxon>
        <taxon>Leptospiraceae</taxon>
        <taxon>Leptospira</taxon>
    </lineage>
</organism>
<dbReference type="Gene3D" id="3.20.20.80">
    <property type="entry name" value="Glycosidases"/>
    <property type="match status" value="1"/>
</dbReference>
<name>A0A4R9GSQ9_9LEPT</name>
<reference evidence="2" key="1">
    <citation type="journal article" date="2019" name="PLoS Negl. Trop. Dis.">
        <title>Revisiting the worldwide diversity of Leptospira species in the environment.</title>
        <authorList>
            <person name="Vincent A.T."/>
            <person name="Schiettekatte O."/>
            <person name="Bourhy P."/>
            <person name="Veyrier F.J."/>
            <person name="Picardeau M."/>
        </authorList>
    </citation>
    <scope>NUCLEOTIDE SEQUENCE [LARGE SCALE GENOMIC DNA]</scope>
    <source>
        <strain evidence="2">SCS5</strain>
    </source>
</reference>
<dbReference type="EMBL" id="RQEV01000003">
    <property type="protein sequence ID" value="TGK21234.1"/>
    <property type="molecule type" value="Genomic_DNA"/>
</dbReference>
<evidence type="ECO:0000313" key="2">
    <source>
        <dbReference type="EMBL" id="TGK21234.1"/>
    </source>
</evidence>
<dbReference type="AlphaFoldDB" id="A0A4R9GSQ9"/>
<keyword evidence="2" id="KW-0378">Hydrolase</keyword>
<dbReference type="PANTHER" id="PTHR46066:SF2">
    <property type="entry name" value="CHITINASE DOMAIN-CONTAINING PROTEIN 1"/>
    <property type="match status" value="1"/>
</dbReference>